<protein>
    <submittedName>
        <fullName evidence="7">Acetylornithine deacetylase</fullName>
    </submittedName>
</protein>
<keyword evidence="4" id="KW-0862">Zinc</keyword>
<evidence type="ECO:0000256" key="4">
    <source>
        <dbReference type="ARBA" id="ARBA00022833"/>
    </source>
</evidence>
<dbReference type="RefSeq" id="WP_086592226.1">
    <property type="nucleotide sequence ID" value="NZ_MTSE01000001.1"/>
</dbReference>
<organism evidence="7 8">
    <name type="scientific">Hymenobacter crusticola</name>
    <dbReference type="NCBI Taxonomy" id="1770526"/>
    <lineage>
        <taxon>Bacteria</taxon>
        <taxon>Pseudomonadati</taxon>
        <taxon>Bacteroidota</taxon>
        <taxon>Cytophagia</taxon>
        <taxon>Cytophagales</taxon>
        <taxon>Hymenobacteraceae</taxon>
        <taxon>Hymenobacter</taxon>
    </lineage>
</organism>
<dbReference type="Proteomes" id="UP000194873">
    <property type="component" value="Unassembled WGS sequence"/>
</dbReference>
<keyword evidence="3" id="KW-0378">Hydrolase</keyword>
<dbReference type="InterPro" id="IPR001261">
    <property type="entry name" value="ArgE/DapE_CS"/>
</dbReference>
<evidence type="ECO:0000256" key="1">
    <source>
        <dbReference type="ARBA" id="ARBA00001947"/>
    </source>
</evidence>
<evidence type="ECO:0000259" key="6">
    <source>
        <dbReference type="Pfam" id="PF07687"/>
    </source>
</evidence>
<comment type="caution">
    <text evidence="7">The sequence shown here is derived from an EMBL/GenBank/DDBJ whole genome shotgun (WGS) entry which is preliminary data.</text>
</comment>
<name>A0A243WK47_9BACT</name>
<dbReference type="GO" id="GO:0046872">
    <property type="term" value="F:metal ion binding"/>
    <property type="evidence" value="ECO:0007669"/>
    <property type="project" value="UniProtKB-KW"/>
</dbReference>
<dbReference type="InterPro" id="IPR036264">
    <property type="entry name" value="Bact_exopeptidase_dim_dom"/>
</dbReference>
<dbReference type="SUPFAM" id="SSF53187">
    <property type="entry name" value="Zn-dependent exopeptidases"/>
    <property type="match status" value="1"/>
</dbReference>
<dbReference type="Pfam" id="PF01546">
    <property type="entry name" value="Peptidase_M20"/>
    <property type="match status" value="1"/>
</dbReference>
<evidence type="ECO:0000256" key="2">
    <source>
        <dbReference type="ARBA" id="ARBA00022723"/>
    </source>
</evidence>
<dbReference type="InterPro" id="IPR050072">
    <property type="entry name" value="Peptidase_M20A"/>
</dbReference>
<sequence>MSELASQLSEEAIQLLVQLIKTQSFSREEDQTATLIYNFLQSHQANVFRDANNVWAVSKNWVEGRPTILLNSHHDTVKPGASWTYDPFGATLEDDKLTGLGSNDAGASAVSLLATFLYFEQYPQAFNLICAITAEEEVSGANGIRRLLPLLPKIDLGIVGEPTQMDLAIAEKGLVVLDCVAHGKTGHAARNEGENALYKAVADIQWIQQYQFPEVSPMLGPVKMTVTQIQAGTQHNVVPDRCQFVVDVRTNEFYSNEEVVQLVRENVQSDVTPRSTHLNSSRIALEHPFVQKGIQLGKNTFGSATLSDQSMMSFPTVKIGPGDSARSHTPDEYIYLSEIRSGINDYIKLLDELTL</sequence>
<dbReference type="SUPFAM" id="SSF55031">
    <property type="entry name" value="Bacterial exopeptidase dimerisation domain"/>
    <property type="match status" value="1"/>
</dbReference>
<gene>
    <name evidence="7" type="ORF">BXP70_01470</name>
</gene>
<dbReference type="InterPro" id="IPR011650">
    <property type="entry name" value="Peptidase_M20_dimer"/>
</dbReference>
<dbReference type="GO" id="GO:0006526">
    <property type="term" value="P:L-arginine biosynthetic process"/>
    <property type="evidence" value="ECO:0007669"/>
    <property type="project" value="TreeGrafter"/>
</dbReference>
<reference evidence="7 8" key="1">
    <citation type="submission" date="2017-01" db="EMBL/GenBank/DDBJ databases">
        <title>A new Hymenobacter.</title>
        <authorList>
            <person name="Liang Y."/>
            <person name="Feng F."/>
        </authorList>
    </citation>
    <scope>NUCLEOTIDE SEQUENCE [LARGE SCALE GENOMIC DNA]</scope>
    <source>
        <strain evidence="7">MIMBbqt21</strain>
    </source>
</reference>
<dbReference type="GO" id="GO:0008777">
    <property type="term" value="F:acetylornithine deacetylase activity"/>
    <property type="evidence" value="ECO:0007669"/>
    <property type="project" value="TreeGrafter"/>
</dbReference>
<evidence type="ECO:0000256" key="3">
    <source>
        <dbReference type="ARBA" id="ARBA00022801"/>
    </source>
</evidence>
<dbReference type="Gene3D" id="3.40.630.10">
    <property type="entry name" value="Zn peptidases"/>
    <property type="match status" value="1"/>
</dbReference>
<dbReference type="EMBL" id="MTSE01000001">
    <property type="protein sequence ID" value="OUJ75979.1"/>
    <property type="molecule type" value="Genomic_DNA"/>
</dbReference>
<keyword evidence="2" id="KW-0479">Metal-binding</keyword>
<comment type="cofactor">
    <cofactor evidence="1">
        <name>Zn(2+)</name>
        <dbReference type="ChEBI" id="CHEBI:29105"/>
    </cofactor>
</comment>
<accession>A0A243WK47</accession>
<dbReference type="Pfam" id="PF07687">
    <property type="entry name" value="M20_dimer"/>
    <property type="match status" value="1"/>
</dbReference>
<dbReference type="CDD" id="cd05651">
    <property type="entry name" value="M20_ArgE_DapE-like"/>
    <property type="match status" value="1"/>
</dbReference>
<dbReference type="PROSITE" id="PS00758">
    <property type="entry name" value="ARGE_DAPE_CPG2_1"/>
    <property type="match status" value="1"/>
</dbReference>
<keyword evidence="8" id="KW-1185">Reference proteome</keyword>
<evidence type="ECO:0000313" key="8">
    <source>
        <dbReference type="Proteomes" id="UP000194873"/>
    </source>
</evidence>
<evidence type="ECO:0000313" key="7">
    <source>
        <dbReference type="EMBL" id="OUJ75979.1"/>
    </source>
</evidence>
<dbReference type="PANTHER" id="PTHR43808">
    <property type="entry name" value="ACETYLORNITHINE DEACETYLASE"/>
    <property type="match status" value="1"/>
</dbReference>
<dbReference type="OrthoDB" id="9792335at2"/>
<proteinExistence type="predicted"/>
<dbReference type="PANTHER" id="PTHR43808:SF31">
    <property type="entry name" value="N-ACETYL-L-CITRULLINE DEACETYLASE"/>
    <property type="match status" value="1"/>
</dbReference>
<evidence type="ECO:0000256" key="5">
    <source>
        <dbReference type="ARBA" id="ARBA00023285"/>
    </source>
</evidence>
<dbReference type="AlphaFoldDB" id="A0A243WK47"/>
<feature type="domain" description="Peptidase M20 dimerisation" evidence="6">
    <location>
        <begin position="169"/>
        <end position="268"/>
    </location>
</feature>
<keyword evidence="5" id="KW-0170">Cobalt</keyword>
<dbReference type="Gene3D" id="3.30.70.360">
    <property type="match status" value="1"/>
</dbReference>
<dbReference type="InterPro" id="IPR002933">
    <property type="entry name" value="Peptidase_M20"/>
</dbReference>